<evidence type="ECO:0000313" key="1">
    <source>
        <dbReference type="EMBL" id="RVX67863.1"/>
    </source>
</evidence>
<dbReference type="VEuPathDB" id="FungiDB:PV10_08235"/>
<evidence type="ECO:0000313" key="2">
    <source>
        <dbReference type="Proteomes" id="UP000288859"/>
    </source>
</evidence>
<gene>
    <name evidence="1" type="ORF">B0A52_08468</name>
</gene>
<dbReference type="PANTHER" id="PTHR33112">
    <property type="entry name" value="DOMAIN PROTEIN, PUTATIVE-RELATED"/>
    <property type="match status" value="1"/>
</dbReference>
<reference evidence="1 2" key="1">
    <citation type="submission" date="2017-03" db="EMBL/GenBank/DDBJ databases">
        <title>Genomes of endolithic fungi from Antarctica.</title>
        <authorList>
            <person name="Coleine C."/>
            <person name="Masonjones S."/>
            <person name="Stajich J.E."/>
        </authorList>
    </citation>
    <scope>NUCLEOTIDE SEQUENCE [LARGE SCALE GENOMIC DNA]</scope>
    <source>
        <strain evidence="1 2">CCFEE 6314</strain>
    </source>
</reference>
<protein>
    <recommendedName>
        <fullName evidence="3">Heterokaryon incompatibility domain-containing protein</fullName>
    </recommendedName>
</protein>
<sequence>MFKRYYQYSDYHSLPIPLRDLKFSASRDCPFCVVVFDIFRWIARTKAQGLNATYQAKVEICIPFDAKYPLVLTFSWLPAPAAPIPRQYDFQLAVPSQCHRLPWSTMGVGRQVPIDPKLAIFRARSWLQDCLKNHEKARCNTARHGIPHLMPRRLLHVGKSRHITKDNDRLPALSGLAHRFQTDGLGQFLAGLWSEFAISMMLWEVRKGRVSGASVAPSWSWASVQGLLTRNDPIEENSSFKAVLKDFHCDPATSDPYGAIVESSGYLRLHSPVLDGTIARSKTNSHMMIHLSSDVFAFFVNDSPIEESLVGATVKCLFVRGLDTAPSGRYVEAVVLSLSRDLEHYRRIGIAHLRKHDINRASHQSLDLSMEIVTIR</sequence>
<dbReference type="Proteomes" id="UP000288859">
    <property type="component" value="Unassembled WGS sequence"/>
</dbReference>
<dbReference type="VEuPathDB" id="FungiDB:PV10_08234"/>
<dbReference type="EMBL" id="NAJM01000043">
    <property type="protein sequence ID" value="RVX67863.1"/>
    <property type="molecule type" value="Genomic_DNA"/>
</dbReference>
<dbReference type="PANTHER" id="PTHR33112:SF9">
    <property type="entry name" value="HETEROKARYON INCOMPATIBILITY DOMAIN-CONTAINING PROTEIN"/>
    <property type="match status" value="1"/>
</dbReference>
<dbReference type="AlphaFoldDB" id="A0A438MVS5"/>
<accession>A0A438MVS5</accession>
<comment type="caution">
    <text evidence="1">The sequence shown here is derived from an EMBL/GenBank/DDBJ whole genome shotgun (WGS) entry which is preliminary data.</text>
</comment>
<dbReference type="OrthoDB" id="5125733at2759"/>
<organism evidence="1 2">
    <name type="scientific">Exophiala mesophila</name>
    <name type="common">Black yeast-like fungus</name>
    <dbReference type="NCBI Taxonomy" id="212818"/>
    <lineage>
        <taxon>Eukaryota</taxon>
        <taxon>Fungi</taxon>
        <taxon>Dikarya</taxon>
        <taxon>Ascomycota</taxon>
        <taxon>Pezizomycotina</taxon>
        <taxon>Eurotiomycetes</taxon>
        <taxon>Chaetothyriomycetidae</taxon>
        <taxon>Chaetothyriales</taxon>
        <taxon>Herpotrichiellaceae</taxon>
        <taxon>Exophiala</taxon>
    </lineage>
</organism>
<proteinExistence type="predicted"/>
<name>A0A438MVS5_EXOME</name>
<evidence type="ECO:0008006" key="3">
    <source>
        <dbReference type="Google" id="ProtNLM"/>
    </source>
</evidence>